<dbReference type="PANTHER" id="PTHR43280:SF2">
    <property type="entry name" value="HTH-TYPE TRANSCRIPTIONAL REGULATOR EXSA"/>
    <property type="match status" value="1"/>
</dbReference>
<keyword evidence="1" id="KW-0805">Transcription regulation</keyword>
<dbReference type="SMART" id="SM00342">
    <property type="entry name" value="HTH_ARAC"/>
    <property type="match status" value="1"/>
</dbReference>
<dbReference type="GO" id="GO:0043565">
    <property type="term" value="F:sequence-specific DNA binding"/>
    <property type="evidence" value="ECO:0007669"/>
    <property type="project" value="InterPro"/>
</dbReference>
<protein>
    <submittedName>
        <fullName evidence="6">AraC family transcriptional regulator</fullName>
    </submittedName>
</protein>
<name>A0A371PIZ8_9BACL</name>
<dbReference type="RefSeq" id="WP_116041994.1">
    <property type="nucleotide sequence ID" value="NZ_QUBQ01000001.1"/>
</dbReference>
<evidence type="ECO:0000259" key="4">
    <source>
        <dbReference type="PROSITE" id="PS01124"/>
    </source>
</evidence>
<dbReference type="SUPFAM" id="SSF51215">
    <property type="entry name" value="Regulatory protein AraC"/>
    <property type="match status" value="1"/>
</dbReference>
<keyword evidence="2" id="KW-0238">DNA-binding</keyword>
<dbReference type="OrthoDB" id="2660924at2"/>
<evidence type="ECO:0000256" key="2">
    <source>
        <dbReference type="ARBA" id="ARBA00023125"/>
    </source>
</evidence>
<dbReference type="InterPro" id="IPR037923">
    <property type="entry name" value="HTH-like"/>
</dbReference>
<feature type="domain" description="Fe/B12 periplasmic-binding" evidence="5">
    <location>
        <begin position="283"/>
        <end position="555"/>
    </location>
</feature>
<organism evidence="6 7">
    <name type="scientific">Paenibacillus paeoniae</name>
    <dbReference type="NCBI Taxonomy" id="2292705"/>
    <lineage>
        <taxon>Bacteria</taxon>
        <taxon>Bacillati</taxon>
        <taxon>Bacillota</taxon>
        <taxon>Bacilli</taxon>
        <taxon>Bacillales</taxon>
        <taxon>Paenibacillaceae</taxon>
        <taxon>Paenibacillus</taxon>
    </lineage>
</organism>
<accession>A0A371PIZ8</accession>
<dbReference type="Gene3D" id="3.40.50.1980">
    <property type="entry name" value="Nitrogenase molybdenum iron protein domain"/>
    <property type="match status" value="2"/>
</dbReference>
<dbReference type="AlphaFoldDB" id="A0A371PIZ8"/>
<dbReference type="Pfam" id="PF12833">
    <property type="entry name" value="HTH_18"/>
    <property type="match status" value="1"/>
</dbReference>
<evidence type="ECO:0000256" key="1">
    <source>
        <dbReference type="ARBA" id="ARBA00023015"/>
    </source>
</evidence>
<dbReference type="PROSITE" id="PS50983">
    <property type="entry name" value="FE_B12_PBP"/>
    <property type="match status" value="1"/>
</dbReference>
<keyword evidence="7" id="KW-1185">Reference proteome</keyword>
<dbReference type="Pfam" id="PF01497">
    <property type="entry name" value="Peripla_BP_2"/>
    <property type="match status" value="1"/>
</dbReference>
<proteinExistence type="predicted"/>
<reference evidence="6 7" key="1">
    <citation type="submission" date="2018-08" db="EMBL/GenBank/DDBJ databases">
        <title>Paenibacillus sp. M4BSY-1, whole genome shotgun sequence.</title>
        <authorList>
            <person name="Tuo L."/>
        </authorList>
    </citation>
    <scope>NUCLEOTIDE SEQUENCE [LARGE SCALE GENOMIC DNA]</scope>
    <source>
        <strain evidence="6 7">M4BSY-1</strain>
    </source>
</reference>
<dbReference type="SUPFAM" id="SSF46689">
    <property type="entry name" value="Homeodomain-like"/>
    <property type="match status" value="2"/>
</dbReference>
<dbReference type="GO" id="GO:0003700">
    <property type="term" value="F:DNA-binding transcription factor activity"/>
    <property type="evidence" value="ECO:0007669"/>
    <property type="project" value="InterPro"/>
</dbReference>
<dbReference type="PANTHER" id="PTHR43280">
    <property type="entry name" value="ARAC-FAMILY TRANSCRIPTIONAL REGULATOR"/>
    <property type="match status" value="1"/>
</dbReference>
<dbReference type="PROSITE" id="PS00041">
    <property type="entry name" value="HTH_ARAC_FAMILY_1"/>
    <property type="match status" value="1"/>
</dbReference>
<evidence type="ECO:0000256" key="3">
    <source>
        <dbReference type="ARBA" id="ARBA00023163"/>
    </source>
</evidence>
<gene>
    <name evidence="6" type="ORF">DX130_00510</name>
</gene>
<dbReference type="InterPro" id="IPR018062">
    <property type="entry name" value="HTH_AraC-typ_CS"/>
</dbReference>
<dbReference type="SUPFAM" id="SSF53807">
    <property type="entry name" value="Helical backbone' metal receptor"/>
    <property type="match status" value="1"/>
</dbReference>
<dbReference type="Gene3D" id="1.10.10.60">
    <property type="entry name" value="Homeodomain-like"/>
    <property type="match status" value="2"/>
</dbReference>
<dbReference type="InterPro" id="IPR002491">
    <property type="entry name" value="ABC_transptr_periplasmic_BD"/>
</dbReference>
<comment type="caution">
    <text evidence="6">The sequence shown here is derived from an EMBL/GenBank/DDBJ whole genome shotgun (WGS) entry which is preliminary data.</text>
</comment>
<dbReference type="InterPro" id="IPR009057">
    <property type="entry name" value="Homeodomain-like_sf"/>
</dbReference>
<dbReference type="EMBL" id="QUBQ01000001">
    <property type="protein sequence ID" value="REK75609.1"/>
    <property type="molecule type" value="Genomic_DNA"/>
</dbReference>
<dbReference type="InterPro" id="IPR018060">
    <property type="entry name" value="HTH_AraC"/>
</dbReference>
<evidence type="ECO:0000313" key="6">
    <source>
        <dbReference type="EMBL" id="REK75609.1"/>
    </source>
</evidence>
<evidence type="ECO:0000313" key="7">
    <source>
        <dbReference type="Proteomes" id="UP000261905"/>
    </source>
</evidence>
<dbReference type="PROSITE" id="PS01124">
    <property type="entry name" value="HTH_ARAC_FAMILY_2"/>
    <property type="match status" value="1"/>
</dbReference>
<sequence length="555" mass="62726">MNYADSEWIPSNFPSYTSAGIISLYGTSNLPIYPINESSTVLIALASGKGRLQLDDESYELSEGSVLLLPVNSGAALTTNRQHPLHAYLLKLNPSESMMKGSSHTDGSWRSSEILSRQEISFLAYEPGIVAKLEDMYVHRVPAHETRHIQNQILLHEILLRLLEIQQKKESENDQPSMELSMAYMEQHYGDKLSREQLAAIAGVSPSHYSTLFKQLTGLSPSEYLTRLRVHRAIELLMGGTGTLREIALKVGYKDEFYLSRRFKQQTGASPSHYRHGHGAVPRVAVWLIPYASHLLLLGVEPVVTIAENSEYVDTSEHERPEAMRFLDINSSLDQIKSVLTDQKIELIIAANQHLQHMGLHSGQLRSIAPVLEVSWMEVGWKEHLRLIAHAVGREERAEQWLSVFEEEEMEAREKVNRHEIAHEVITILVIRPGRMLVYGGRNVGYVMYQSLGLQPPARIKAEMEMHRDQFHSVSITLTELVDYGGDRILVVVYPDEKGSTAHAEPILQSDVWMGLSAVQRGLVYFLDRDDWIPYNPVSIRLQLQRAVALFAPDS</sequence>
<feature type="domain" description="HTH araC/xylS-type" evidence="4">
    <location>
        <begin position="179"/>
        <end position="277"/>
    </location>
</feature>
<evidence type="ECO:0000259" key="5">
    <source>
        <dbReference type="PROSITE" id="PS50983"/>
    </source>
</evidence>
<keyword evidence="3" id="KW-0804">Transcription</keyword>
<dbReference type="Proteomes" id="UP000261905">
    <property type="component" value="Unassembled WGS sequence"/>
</dbReference>